<feature type="domain" description="C2H2-type" evidence="10">
    <location>
        <begin position="249"/>
        <end position="276"/>
    </location>
</feature>
<organism evidence="12 13">
    <name type="scientific">Aedes albopictus</name>
    <name type="common">Asian tiger mosquito</name>
    <name type="synonym">Stegomyia albopicta</name>
    <dbReference type="NCBI Taxonomy" id="7160"/>
    <lineage>
        <taxon>Eukaryota</taxon>
        <taxon>Metazoa</taxon>
        <taxon>Ecdysozoa</taxon>
        <taxon>Arthropoda</taxon>
        <taxon>Hexapoda</taxon>
        <taxon>Insecta</taxon>
        <taxon>Pterygota</taxon>
        <taxon>Neoptera</taxon>
        <taxon>Endopterygota</taxon>
        <taxon>Diptera</taxon>
        <taxon>Nematocera</taxon>
        <taxon>Culicoidea</taxon>
        <taxon>Culicidae</taxon>
        <taxon>Culicinae</taxon>
        <taxon>Aedini</taxon>
        <taxon>Aedes</taxon>
        <taxon>Stegomyia</taxon>
    </lineage>
</organism>
<evidence type="ECO:0000259" key="10">
    <source>
        <dbReference type="PROSITE" id="PS50157"/>
    </source>
</evidence>
<keyword evidence="3" id="KW-0677">Repeat</keyword>
<feature type="domain" description="ZAD" evidence="11">
    <location>
        <begin position="13"/>
        <end position="81"/>
    </location>
</feature>
<evidence type="ECO:0000256" key="5">
    <source>
        <dbReference type="ARBA" id="ARBA00022833"/>
    </source>
</evidence>
<feature type="binding site" evidence="8">
    <location>
        <position position="54"/>
    </location>
    <ligand>
        <name>Zn(2+)</name>
        <dbReference type="ChEBI" id="CHEBI:29105"/>
    </ligand>
</feature>
<feature type="domain" description="C2H2-type" evidence="10">
    <location>
        <begin position="481"/>
        <end position="509"/>
    </location>
</feature>
<dbReference type="EnsemblMetazoa" id="AALFPA23_016264.R23703">
    <property type="protein sequence ID" value="AALFPA23_016264.P23703"/>
    <property type="gene ID" value="AALFPA23_016264"/>
</dbReference>
<evidence type="ECO:0000256" key="9">
    <source>
        <dbReference type="SAM" id="MobiDB-lite"/>
    </source>
</evidence>
<keyword evidence="4 7" id="KW-0863">Zinc-finger</keyword>
<feature type="compositionally biased region" description="Polar residues" evidence="9">
    <location>
        <begin position="593"/>
        <end position="608"/>
    </location>
</feature>
<reference evidence="12" key="2">
    <citation type="submission" date="2025-05" db="UniProtKB">
        <authorList>
            <consortium name="EnsemblMetazoa"/>
        </authorList>
    </citation>
    <scope>IDENTIFICATION</scope>
    <source>
        <strain evidence="12">Foshan</strain>
    </source>
</reference>
<feature type="domain" description="C2H2-type" evidence="10">
    <location>
        <begin position="306"/>
        <end position="333"/>
    </location>
</feature>
<feature type="binding site" evidence="8">
    <location>
        <position position="121"/>
    </location>
    <ligand>
        <name>Zn(2+)</name>
        <dbReference type="ChEBI" id="CHEBI:29105"/>
    </ligand>
</feature>
<evidence type="ECO:0000256" key="3">
    <source>
        <dbReference type="ARBA" id="ARBA00022737"/>
    </source>
</evidence>
<evidence type="ECO:0000256" key="6">
    <source>
        <dbReference type="ARBA" id="ARBA00023242"/>
    </source>
</evidence>
<evidence type="ECO:0000256" key="4">
    <source>
        <dbReference type="ARBA" id="ARBA00022771"/>
    </source>
</evidence>
<dbReference type="PANTHER" id="PTHR24406">
    <property type="entry name" value="TRANSCRIPTIONAL REPRESSOR CTCFL-RELATED"/>
    <property type="match status" value="1"/>
</dbReference>
<feature type="binding site" evidence="8">
    <location>
        <position position="162"/>
    </location>
    <ligand>
        <name>Zn(2+)</name>
        <dbReference type="ChEBI" id="CHEBI:29105"/>
    </ligand>
</feature>
<keyword evidence="13" id="KW-1185">Reference proteome</keyword>
<sequence length="627" mass="72528">MDIVVEGSIDSRPVCRLCLGEEDILDQLGDLHRWISDYISIVIHPNDHLSHSICVNCRARLEEFRDYQQRCVKMQNVMQSESSVMVRNVDTKSTLEQMGSEEAIKQEPGLQDHSLQTCRLCSSRECVDDVFNYGDLHRWISDYLSIEISNEDSTNRFCCAICKIRLEEFRNFHLRCLEVQTQLLNSEVTVVKVGPAENTAEDFESSQIVEETHGEQSIQCKVCHKVIKGTKRLKDKLTNHMVMHGPKKYACSICEKAFARSFHLKDHMKVHNKIDKGPVECGVCHKMFKNMSTLRVHNKYHGPKKHVCHICGIAFAVRQSLRNHLQTHNSIETIERHSDHPLRCDVCFKLLKNQISLRYHKKNHEPKSQVCSICSAAFIRGRDLKDHLATHSSSNGMEDGESHIVLPFKCNICPKAYKRTTSLLQHMKLHEPDKYSCSLCNKQFAVKRRLNVHMRTHKKRSLQSEEMDEADMDKLLSGDPYECELCPKIYHFQHDLLRHMRNVHKFKKHTTLGLENDQRSPLDKRKSDDIVDAVYSFKCTVCRKVYKKKALLVKHIKKIRAKIAFKCSVCSERFYSRDLLEKHFKDAIHAEGSTPQDTGNNAESSMDSNDMFEAEEIKVEIQSDDDD</sequence>
<dbReference type="GeneID" id="134283912"/>
<feature type="domain" description="C2H2-type" evidence="10">
    <location>
        <begin position="408"/>
        <end position="435"/>
    </location>
</feature>
<feature type="region of interest" description="Disordered" evidence="9">
    <location>
        <begin position="590"/>
        <end position="612"/>
    </location>
</feature>
<dbReference type="Gene3D" id="3.30.160.60">
    <property type="entry name" value="Classic Zinc Finger"/>
    <property type="match status" value="6"/>
</dbReference>
<evidence type="ECO:0000313" key="13">
    <source>
        <dbReference type="Proteomes" id="UP000069940"/>
    </source>
</evidence>
<feature type="binding site" evidence="8">
    <location>
        <position position="159"/>
    </location>
    <ligand>
        <name>Zn(2+)</name>
        <dbReference type="ChEBI" id="CHEBI:29105"/>
    </ligand>
</feature>
<dbReference type="InterPro" id="IPR036236">
    <property type="entry name" value="Znf_C2H2_sf"/>
</dbReference>
<feature type="domain" description="C2H2-type" evidence="10">
    <location>
        <begin position="435"/>
        <end position="462"/>
    </location>
</feature>
<dbReference type="Pfam" id="PF13912">
    <property type="entry name" value="zf-C2H2_6"/>
    <property type="match status" value="2"/>
</dbReference>
<feature type="binding site" evidence="8">
    <location>
        <position position="15"/>
    </location>
    <ligand>
        <name>Zn(2+)</name>
        <dbReference type="ChEBI" id="CHEBI:29105"/>
    </ligand>
</feature>
<dbReference type="RefSeq" id="XP_019538735.2">
    <property type="nucleotide sequence ID" value="XM_019683190.3"/>
</dbReference>
<dbReference type="InterPro" id="IPR013087">
    <property type="entry name" value="Znf_C2H2_type"/>
</dbReference>
<evidence type="ECO:0000256" key="7">
    <source>
        <dbReference type="PROSITE-ProRule" id="PRU00042"/>
    </source>
</evidence>
<feature type="domain" description="C2H2-type" evidence="10">
    <location>
        <begin position="369"/>
        <end position="396"/>
    </location>
</feature>
<dbReference type="Gene3D" id="3.40.1800.20">
    <property type="match status" value="2"/>
</dbReference>
<dbReference type="SUPFAM" id="SSF57667">
    <property type="entry name" value="beta-beta-alpha zinc fingers"/>
    <property type="match status" value="6"/>
</dbReference>
<dbReference type="PROSITE" id="PS50157">
    <property type="entry name" value="ZINC_FINGER_C2H2_2"/>
    <property type="match status" value="8"/>
</dbReference>
<feature type="domain" description="C2H2-type" evidence="10">
    <location>
        <begin position="565"/>
        <end position="594"/>
    </location>
</feature>
<evidence type="ECO:0000256" key="1">
    <source>
        <dbReference type="ARBA" id="ARBA00004123"/>
    </source>
</evidence>
<dbReference type="Proteomes" id="UP000069940">
    <property type="component" value="Unassembled WGS sequence"/>
</dbReference>
<keyword evidence="2 8" id="KW-0479">Metal-binding</keyword>
<proteinExistence type="predicted"/>
<keyword evidence="5 8" id="KW-0862">Zinc</keyword>
<dbReference type="SMART" id="SM00868">
    <property type="entry name" value="zf-AD"/>
    <property type="match status" value="2"/>
</dbReference>
<name>A0ABM1Z960_AEDAL</name>
<dbReference type="SUPFAM" id="SSF57716">
    <property type="entry name" value="Glucocorticoid receptor-like (DNA-binding domain)"/>
    <property type="match status" value="2"/>
</dbReference>
<evidence type="ECO:0000259" key="11">
    <source>
        <dbReference type="PROSITE" id="PS51915"/>
    </source>
</evidence>
<protein>
    <recommendedName>
        <fullName evidence="14">C2h2-type zn-finger protein</fullName>
    </recommendedName>
</protein>
<evidence type="ECO:0008006" key="14">
    <source>
        <dbReference type="Google" id="ProtNLM"/>
    </source>
</evidence>
<dbReference type="PROSITE" id="PS51915">
    <property type="entry name" value="ZAD"/>
    <property type="match status" value="2"/>
</dbReference>
<keyword evidence="6" id="KW-0539">Nucleus</keyword>
<dbReference type="InterPro" id="IPR050888">
    <property type="entry name" value="ZnF_C2H2-type_TF"/>
</dbReference>
<feature type="binding site" evidence="8">
    <location>
        <position position="57"/>
    </location>
    <ligand>
        <name>Zn(2+)</name>
        <dbReference type="ChEBI" id="CHEBI:29105"/>
    </ligand>
</feature>
<dbReference type="InterPro" id="IPR012934">
    <property type="entry name" value="Znf_AD"/>
</dbReference>
<reference evidence="13" key="1">
    <citation type="journal article" date="2015" name="Proc. Natl. Acad. Sci. U.S.A.">
        <title>Genome sequence of the Asian Tiger mosquito, Aedes albopictus, reveals insights into its biology, genetics, and evolution.</title>
        <authorList>
            <person name="Chen X.G."/>
            <person name="Jiang X."/>
            <person name="Gu J."/>
            <person name="Xu M."/>
            <person name="Wu Y."/>
            <person name="Deng Y."/>
            <person name="Zhang C."/>
            <person name="Bonizzoni M."/>
            <person name="Dermauw W."/>
            <person name="Vontas J."/>
            <person name="Armbruster P."/>
            <person name="Huang X."/>
            <person name="Yang Y."/>
            <person name="Zhang H."/>
            <person name="He W."/>
            <person name="Peng H."/>
            <person name="Liu Y."/>
            <person name="Wu K."/>
            <person name="Chen J."/>
            <person name="Lirakis M."/>
            <person name="Topalis P."/>
            <person name="Van Leeuwen T."/>
            <person name="Hall A.B."/>
            <person name="Jiang X."/>
            <person name="Thorpe C."/>
            <person name="Mueller R.L."/>
            <person name="Sun C."/>
            <person name="Waterhouse R.M."/>
            <person name="Yan G."/>
            <person name="Tu Z.J."/>
            <person name="Fang X."/>
            <person name="James A.A."/>
        </authorList>
    </citation>
    <scope>NUCLEOTIDE SEQUENCE [LARGE SCALE GENOMIC DNA]</scope>
    <source>
        <strain evidence="13">Foshan</strain>
    </source>
</reference>
<evidence type="ECO:0000256" key="8">
    <source>
        <dbReference type="PROSITE-ProRule" id="PRU01263"/>
    </source>
</evidence>
<feature type="domain" description="ZAD" evidence="11">
    <location>
        <begin position="116"/>
        <end position="186"/>
    </location>
</feature>
<dbReference type="Pfam" id="PF07776">
    <property type="entry name" value="zf-AD"/>
    <property type="match status" value="2"/>
</dbReference>
<accession>A0ABM1Z960</accession>
<dbReference type="Pfam" id="PF00096">
    <property type="entry name" value="zf-C2H2"/>
    <property type="match status" value="7"/>
</dbReference>
<dbReference type="PROSITE" id="PS00028">
    <property type="entry name" value="ZINC_FINGER_C2H2_1"/>
    <property type="match status" value="8"/>
</dbReference>
<comment type="subcellular location">
    <subcellularLocation>
        <location evidence="1">Nucleus</location>
    </subcellularLocation>
</comment>
<dbReference type="SMART" id="SM00355">
    <property type="entry name" value="ZnF_C2H2"/>
    <property type="match status" value="11"/>
</dbReference>
<feature type="binding site" evidence="8">
    <location>
        <position position="18"/>
    </location>
    <ligand>
        <name>Zn(2+)</name>
        <dbReference type="ChEBI" id="CHEBI:29105"/>
    </ligand>
</feature>
<evidence type="ECO:0000256" key="2">
    <source>
        <dbReference type="ARBA" id="ARBA00022723"/>
    </source>
</evidence>
<feature type="binding site" evidence="8">
    <location>
        <position position="118"/>
    </location>
    <ligand>
        <name>Zn(2+)</name>
        <dbReference type="ChEBI" id="CHEBI:29105"/>
    </ligand>
</feature>
<evidence type="ECO:0000313" key="12">
    <source>
        <dbReference type="EnsemblMetazoa" id="AALFPA23_016264.P23703"/>
    </source>
</evidence>
<feature type="domain" description="C2H2-type" evidence="10">
    <location>
        <begin position="279"/>
        <end position="306"/>
    </location>
</feature>